<dbReference type="PANTHER" id="PTHR43317:SF1">
    <property type="entry name" value="THERMOSPERMINE SYNTHASE ACAULIS5"/>
    <property type="match status" value="1"/>
</dbReference>
<dbReference type="InterPro" id="IPR017716">
    <property type="entry name" value="S-AdoMet_deCOase_pro-enz"/>
</dbReference>
<evidence type="ECO:0000259" key="14">
    <source>
        <dbReference type="PROSITE" id="PS51006"/>
    </source>
</evidence>
<dbReference type="PROSITE" id="PS51006">
    <property type="entry name" value="PABS_2"/>
    <property type="match status" value="1"/>
</dbReference>
<evidence type="ECO:0000256" key="4">
    <source>
        <dbReference type="ARBA" id="ARBA00022793"/>
    </source>
</evidence>
<keyword evidence="13" id="KW-1133">Transmembrane helix</keyword>
<evidence type="ECO:0000256" key="5">
    <source>
        <dbReference type="ARBA" id="ARBA00022813"/>
    </source>
</evidence>
<evidence type="ECO:0000256" key="8">
    <source>
        <dbReference type="ARBA" id="ARBA00023239"/>
    </source>
</evidence>
<dbReference type="Gene3D" id="3.60.90.10">
    <property type="entry name" value="S-adenosylmethionine decarboxylase"/>
    <property type="match status" value="1"/>
</dbReference>
<dbReference type="GO" id="GO:0016831">
    <property type="term" value="F:carboxy-lyase activity"/>
    <property type="evidence" value="ECO:0007669"/>
    <property type="project" value="UniProtKB-KW"/>
</dbReference>
<keyword evidence="6 11" id="KW-0620">Polyamine biosynthesis</keyword>
<evidence type="ECO:0000256" key="13">
    <source>
        <dbReference type="SAM" id="Phobius"/>
    </source>
</evidence>
<dbReference type="PANTHER" id="PTHR43317">
    <property type="entry name" value="THERMOSPERMINE SYNTHASE ACAULIS5"/>
    <property type="match status" value="1"/>
</dbReference>
<feature type="active site" description="Proton acceptor" evidence="11">
    <location>
        <position position="518"/>
    </location>
</feature>
<dbReference type="EMBL" id="JALLPJ020000921">
    <property type="protein sequence ID" value="KAL3779738.1"/>
    <property type="molecule type" value="Genomic_DNA"/>
</dbReference>
<dbReference type="InterPro" id="IPR003826">
    <property type="entry name" value="AdoMetDC_fam_prok"/>
</dbReference>
<evidence type="ECO:0000313" key="16">
    <source>
        <dbReference type="Proteomes" id="UP001530400"/>
    </source>
</evidence>
<dbReference type="AlphaFoldDB" id="A0ABD3NWF1"/>
<dbReference type="GO" id="GO:0006596">
    <property type="term" value="P:polyamine biosynthetic process"/>
    <property type="evidence" value="ECO:0007669"/>
    <property type="project" value="UniProtKB-UniRule"/>
</dbReference>
<dbReference type="HAMAP" id="MF_00198">
    <property type="entry name" value="Spermidine_synth"/>
    <property type="match status" value="1"/>
</dbReference>
<evidence type="ECO:0000256" key="6">
    <source>
        <dbReference type="ARBA" id="ARBA00023115"/>
    </source>
</evidence>
<keyword evidence="9" id="KW-0704">Schiff base</keyword>
<keyword evidence="8" id="KW-0456">Lyase</keyword>
<dbReference type="SUPFAM" id="SSF56276">
    <property type="entry name" value="S-adenosylmethionine decarboxylase"/>
    <property type="match status" value="1"/>
</dbReference>
<keyword evidence="3 11" id="KW-0808">Transferase</keyword>
<dbReference type="NCBIfam" id="TIGR03330">
    <property type="entry name" value="SAM_DCase_Bsu"/>
    <property type="match status" value="1"/>
</dbReference>
<dbReference type="InterPro" id="IPR029063">
    <property type="entry name" value="SAM-dependent_MTases_sf"/>
</dbReference>
<keyword evidence="13" id="KW-0812">Transmembrane</keyword>
<evidence type="ECO:0000256" key="9">
    <source>
        <dbReference type="ARBA" id="ARBA00023270"/>
    </source>
</evidence>
<reference evidence="15 16" key="1">
    <citation type="submission" date="2024-10" db="EMBL/GenBank/DDBJ databases">
        <title>Updated reference genomes for cyclostephanoid diatoms.</title>
        <authorList>
            <person name="Roberts W.R."/>
            <person name="Alverson A.J."/>
        </authorList>
    </citation>
    <scope>NUCLEOTIDE SEQUENCE [LARGE SCALE GENOMIC DNA]</scope>
    <source>
        <strain evidence="15 16">AJA010-31</strain>
    </source>
</reference>
<keyword evidence="13" id="KW-0472">Membrane</keyword>
<evidence type="ECO:0000256" key="7">
    <source>
        <dbReference type="ARBA" id="ARBA00023145"/>
    </source>
</evidence>
<feature type="transmembrane region" description="Helical" evidence="13">
    <location>
        <begin position="21"/>
        <end position="40"/>
    </location>
</feature>
<sequence length="848" mass="94163">MDNNRPTTAPQPTGYSIDVRLFLAIMTTTMAIAFSAGVLFGPTDPALVGPVLSRMGIRIDLPAPLSESSSRSNADYPLPQLHSMAGAGMNQDGRLPSGGGGGTSKKAKVELDPQGNIFRDEDGNLILKQHRRLPTDHVATLGYKIKETHVNIDQPVLEGTGDAIPSSLRDISYDSSSSSPFNNNLRDQTTPSGQHLLIDIKNVEAAFLNSESRLATAMQDAVLAAGLTMLSYHCHSLHPAGVSCVGVLLESHISFHTWPEEGVITLDLFTTSEKPLLPALPAIEALFGIPRYIDGVKQEPVTVWSHELRGFRTEDERKRHYLDDESDLSNWVTSPLEVVYKKQLVGRITGKGQRVDVWDAREREDMPSYKDGLLGGWGKDDPRWLSNEHASPQRMLFVNGALMSQSESERELHESLVQPAMFAHPNPKNVIILGGGEGATLREVLRHKTVTKVTMVELDEEIVDITKEFMPNMSNCSDIVNSADSCYDDSRAELIYGDAFTYVTEHADSSDFDVMIVDVLDVKNHKELIDPNILHAMVQSLSSKGVMAMQIGVAPSIHDPRADMGMFKERELLINHLEADPDVAAVFIYEEAHCGRWEPNSFLVACRDISCRKQWYAETDEVDYQIYDRIGGTKSEAPSLIHFDGATQRSFQMTPKAWETIYCRREPEPFECAYRGLDMDKDLFEYDPEDDEGSAFEVRPMDGDVASAVFAKVDIPEGSYIMPTHLAASFEVSDDSMTNIRGVLQTEGVEKATVIEDFVEFIDTHGHASINKGSGKNFVEIGGSFLMRTTEDEGAANVRRWVPTHPEGDRPKYSPVYDRHRHSFDVFIVASRDIKAGEEVMKPVGLWE</sequence>
<dbReference type="GO" id="GO:0010487">
    <property type="term" value="F:thermospermine synthase activity"/>
    <property type="evidence" value="ECO:0007669"/>
    <property type="project" value="UniProtKB-ARBA"/>
</dbReference>
<keyword evidence="10" id="KW-0670">Pyruvate</keyword>
<feature type="region of interest" description="Disordered" evidence="12">
    <location>
        <begin position="84"/>
        <end position="107"/>
    </location>
</feature>
<evidence type="ECO:0000313" key="15">
    <source>
        <dbReference type="EMBL" id="KAL3779738.1"/>
    </source>
</evidence>
<organism evidence="15 16">
    <name type="scientific">Cyclotella atomus</name>
    <dbReference type="NCBI Taxonomy" id="382360"/>
    <lineage>
        <taxon>Eukaryota</taxon>
        <taxon>Sar</taxon>
        <taxon>Stramenopiles</taxon>
        <taxon>Ochrophyta</taxon>
        <taxon>Bacillariophyta</taxon>
        <taxon>Coscinodiscophyceae</taxon>
        <taxon>Thalassiosirophycidae</taxon>
        <taxon>Stephanodiscales</taxon>
        <taxon>Stephanodiscaceae</taxon>
        <taxon>Cyclotella</taxon>
    </lineage>
</organism>
<accession>A0ABD3NWF1</accession>
<gene>
    <name evidence="15" type="ORF">ACHAWO_011595</name>
</gene>
<evidence type="ECO:0000256" key="12">
    <source>
        <dbReference type="SAM" id="MobiDB-lite"/>
    </source>
</evidence>
<keyword evidence="4" id="KW-0210">Decarboxylase</keyword>
<dbReference type="InterPro" id="IPR016067">
    <property type="entry name" value="S-AdoMet_deCO2ase_core"/>
</dbReference>
<keyword evidence="5" id="KW-0068">Autocatalytic cleavage</keyword>
<comment type="cofactor">
    <cofactor evidence="1">
        <name>pyruvate</name>
        <dbReference type="ChEBI" id="CHEBI:15361"/>
    </cofactor>
</comment>
<protein>
    <recommendedName>
        <fullName evidence="14">PABS domain-containing protein</fullName>
    </recommendedName>
</protein>
<dbReference type="InterPro" id="IPR030374">
    <property type="entry name" value="PABS"/>
</dbReference>
<comment type="caution">
    <text evidence="15">The sequence shown here is derived from an EMBL/GenBank/DDBJ whole genome shotgun (WGS) entry which is preliminary data.</text>
</comment>
<dbReference type="SUPFAM" id="SSF53335">
    <property type="entry name" value="S-adenosyl-L-methionine-dependent methyltransferases"/>
    <property type="match status" value="1"/>
</dbReference>
<dbReference type="FunFam" id="3.60.90.10:FF:000025">
    <property type="entry name" value="Uncharacterized protein"/>
    <property type="match status" value="1"/>
</dbReference>
<comment type="similarity">
    <text evidence="2">Belongs to the spermidine/spermine synthase family.</text>
</comment>
<evidence type="ECO:0000256" key="3">
    <source>
        <dbReference type="ARBA" id="ARBA00022679"/>
    </source>
</evidence>
<dbReference type="CDD" id="cd02440">
    <property type="entry name" value="AdoMet_MTases"/>
    <property type="match status" value="1"/>
</dbReference>
<dbReference type="Proteomes" id="UP001530400">
    <property type="component" value="Unassembled WGS sequence"/>
</dbReference>
<dbReference type="Pfam" id="PF01564">
    <property type="entry name" value="Spermine_synth"/>
    <property type="match status" value="1"/>
</dbReference>
<dbReference type="Gene3D" id="3.40.50.150">
    <property type="entry name" value="Vaccinia Virus protein VP39"/>
    <property type="match status" value="1"/>
</dbReference>
<evidence type="ECO:0000256" key="11">
    <source>
        <dbReference type="PROSITE-ProRule" id="PRU00354"/>
    </source>
</evidence>
<name>A0ABD3NWF1_9STRA</name>
<evidence type="ECO:0000256" key="2">
    <source>
        <dbReference type="ARBA" id="ARBA00007867"/>
    </source>
</evidence>
<keyword evidence="16" id="KW-1185">Reference proteome</keyword>
<evidence type="ECO:0000256" key="1">
    <source>
        <dbReference type="ARBA" id="ARBA00001928"/>
    </source>
</evidence>
<dbReference type="Pfam" id="PF02675">
    <property type="entry name" value="AdoMet_dc"/>
    <property type="match status" value="1"/>
</dbReference>
<feature type="domain" description="PABS" evidence="14">
    <location>
        <begin position="320"/>
        <end position="521"/>
    </location>
</feature>
<proteinExistence type="inferred from homology"/>
<evidence type="ECO:0000256" key="10">
    <source>
        <dbReference type="ARBA" id="ARBA00023317"/>
    </source>
</evidence>
<keyword evidence="7" id="KW-0865">Zymogen</keyword>
<dbReference type="InterPro" id="IPR001045">
    <property type="entry name" value="Spermi_synthase"/>
</dbReference>